<evidence type="ECO:0000313" key="4">
    <source>
        <dbReference type="EMBL" id="PIO70538.1"/>
    </source>
</evidence>
<comment type="subunit">
    <text evidence="2">The RNase H2 complex is a heterotrimer composed of the catalytic subunit RNASEH2A and the non-catalytic subunits RNASEH2B and RNASEH2C.</text>
</comment>
<sequence length="87" mass="10196">MNSREVFKELDEIVCDSEYPAIKLLLKNEQFLRNLDKICDSKDVCNTKVFRFNESKALEWIACRFQRLRDALVEEGSLHKLITSNGE</sequence>
<dbReference type="GO" id="GO:0005654">
    <property type="term" value="C:nucleoplasm"/>
    <property type="evidence" value="ECO:0007669"/>
    <property type="project" value="TreeGrafter"/>
</dbReference>
<evidence type="ECO:0000313" key="5">
    <source>
        <dbReference type="Proteomes" id="UP000230423"/>
    </source>
</evidence>
<dbReference type="InterPro" id="IPR019024">
    <property type="entry name" value="RNase_H2_suB_wHTH"/>
</dbReference>
<evidence type="ECO:0000256" key="1">
    <source>
        <dbReference type="ARBA" id="ARBA00009823"/>
    </source>
</evidence>
<keyword evidence="5" id="KW-1185">Reference proteome</keyword>
<gene>
    <name evidence="4" type="ORF">TELCIR_07611</name>
</gene>
<protein>
    <recommendedName>
        <fullName evidence="3">Ribonuclease H2 subunit B wHTH domain-containing protein</fullName>
    </recommendedName>
</protein>
<name>A0A2G9UJU9_TELCI</name>
<feature type="domain" description="Ribonuclease H2 subunit B wHTH" evidence="3">
    <location>
        <begin position="7"/>
        <end position="80"/>
    </location>
</feature>
<comment type="similarity">
    <text evidence="1">Belongs to the RNase H2 subunit B family.</text>
</comment>
<proteinExistence type="inferred from homology"/>
<reference evidence="4 5" key="1">
    <citation type="submission" date="2015-09" db="EMBL/GenBank/DDBJ databases">
        <title>Draft genome of the parasitic nematode Teladorsagia circumcincta isolate WARC Sus (inbred).</title>
        <authorList>
            <person name="Mitreva M."/>
        </authorList>
    </citation>
    <scope>NUCLEOTIDE SEQUENCE [LARGE SCALE GENOMIC DNA]</scope>
    <source>
        <strain evidence="4 5">S</strain>
    </source>
</reference>
<dbReference type="PANTHER" id="PTHR13383">
    <property type="entry name" value="RIBONUCLEASE H2 SUBUNIT B"/>
    <property type="match status" value="1"/>
</dbReference>
<accession>A0A2G9UJU9</accession>
<dbReference type="Pfam" id="PF09468">
    <property type="entry name" value="RNase_H2-Ydr279"/>
    <property type="match status" value="1"/>
</dbReference>
<dbReference type="AlphaFoldDB" id="A0A2G9UJU9"/>
<organism evidence="4 5">
    <name type="scientific">Teladorsagia circumcincta</name>
    <name type="common">Brown stomach worm</name>
    <name type="synonym">Ostertagia circumcincta</name>
    <dbReference type="NCBI Taxonomy" id="45464"/>
    <lineage>
        <taxon>Eukaryota</taxon>
        <taxon>Metazoa</taxon>
        <taxon>Ecdysozoa</taxon>
        <taxon>Nematoda</taxon>
        <taxon>Chromadorea</taxon>
        <taxon>Rhabditida</taxon>
        <taxon>Rhabditina</taxon>
        <taxon>Rhabditomorpha</taxon>
        <taxon>Strongyloidea</taxon>
        <taxon>Trichostrongylidae</taxon>
        <taxon>Teladorsagia</taxon>
    </lineage>
</organism>
<evidence type="ECO:0000259" key="3">
    <source>
        <dbReference type="Pfam" id="PF09468"/>
    </source>
</evidence>
<dbReference type="GO" id="GO:0032299">
    <property type="term" value="C:ribonuclease H2 complex"/>
    <property type="evidence" value="ECO:0007669"/>
    <property type="project" value="InterPro"/>
</dbReference>
<dbReference type="Proteomes" id="UP000230423">
    <property type="component" value="Unassembled WGS sequence"/>
</dbReference>
<dbReference type="EMBL" id="KZ346242">
    <property type="protein sequence ID" value="PIO70538.1"/>
    <property type="molecule type" value="Genomic_DNA"/>
</dbReference>
<dbReference type="GO" id="GO:0006401">
    <property type="term" value="P:RNA catabolic process"/>
    <property type="evidence" value="ECO:0007669"/>
    <property type="project" value="TreeGrafter"/>
</dbReference>
<dbReference type="PANTHER" id="PTHR13383:SF11">
    <property type="entry name" value="RIBONUCLEASE H2 SUBUNIT B"/>
    <property type="match status" value="1"/>
</dbReference>
<dbReference type="InterPro" id="IPR040456">
    <property type="entry name" value="RNase_H2_suB"/>
</dbReference>
<evidence type="ECO:0000256" key="2">
    <source>
        <dbReference type="ARBA" id="ARBA00011277"/>
    </source>
</evidence>
<dbReference type="Gene3D" id="1.10.20.120">
    <property type="match status" value="1"/>
</dbReference>
<dbReference type="OrthoDB" id="5848737at2759"/>